<evidence type="ECO:0000256" key="1">
    <source>
        <dbReference type="ARBA" id="ARBA00023016"/>
    </source>
</evidence>
<dbReference type="InterPro" id="IPR002068">
    <property type="entry name" value="A-crystallin/Hsp20_dom"/>
</dbReference>
<dbReference type="PROSITE" id="PS01031">
    <property type="entry name" value="SHSP"/>
    <property type="match status" value="1"/>
</dbReference>
<dbReference type="Gene3D" id="2.60.40.790">
    <property type="match status" value="1"/>
</dbReference>
<dbReference type="AlphaFoldDB" id="A0A8J5L3G8"/>
<feature type="domain" description="SHSP" evidence="5">
    <location>
        <begin position="40"/>
        <end position="159"/>
    </location>
</feature>
<protein>
    <recommendedName>
        <fullName evidence="5">SHSP domain-containing protein</fullName>
    </recommendedName>
</protein>
<proteinExistence type="inferred from homology"/>
<sequence length="189" mass="21086">MSFAVGPFFDSAVHSLLHLPETLEKISSLPPSARRHDDDDEERSLVPAVDILETAKEYTFIMDVPGLSKANVQVTLEEDGKSLVIRGGGKRKRDEEEGCRYLRLERRGPIKFCRRFRMPEDSNSAAISAKCENEVTQCYQLLADSISRQWPAYAASGITNAKQQLGEATISDPMPTVDREAASGHPHRR</sequence>
<dbReference type="InterPro" id="IPR008978">
    <property type="entry name" value="HSP20-like_chaperone"/>
</dbReference>
<keyword evidence="1" id="KW-0346">Stress response</keyword>
<name>A0A8J5L3G8_ZINOF</name>
<dbReference type="Pfam" id="PF00011">
    <property type="entry name" value="HSP20"/>
    <property type="match status" value="1"/>
</dbReference>
<dbReference type="EMBL" id="JACMSC010000011">
    <property type="protein sequence ID" value="KAG6499901.1"/>
    <property type="molecule type" value="Genomic_DNA"/>
</dbReference>
<feature type="region of interest" description="Disordered" evidence="4">
    <location>
        <begin position="165"/>
        <end position="189"/>
    </location>
</feature>
<accession>A0A8J5L3G8</accession>
<evidence type="ECO:0000256" key="4">
    <source>
        <dbReference type="SAM" id="MobiDB-lite"/>
    </source>
</evidence>
<gene>
    <name evidence="6" type="ORF">ZIOFF_039713</name>
</gene>
<dbReference type="CDD" id="cd06464">
    <property type="entry name" value="ACD_sHsps-like"/>
    <property type="match status" value="1"/>
</dbReference>
<evidence type="ECO:0000259" key="5">
    <source>
        <dbReference type="PROSITE" id="PS01031"/>
    </source>
</evidence>
<reference evidence="6 7" key="1">
    <citation type="submission" date="2020-08" db="EMBL/GenBank/DDBJ databases">
        <title>Plant Genome Project.</title>
        <authorList>
            <person name="Zhang R.-G."/>
        </authorList>
    </citation>
    <scope>NUCLEOTIDE SEQUENCE [LARGE SCALE GENOMIC DNA]</scope>
    <source>
        <tissue evidence="6">Rhizome</tissue>
    </source>
</reference>
<dbReference type="PANTHER" id="PTHR11527">
    <property type="entry name" value="HEAT-SHOCK PROTEIN 20 FAMILY MEMBER"/>
    <property type="match status" value="1"/>
</dbReference>
<evidence type="ECO:0000256" key="2">
    <source>
        <dbReference type="PROSITE-ProRule" id="PRU00285"/>
    </source>
</evidence>
<dbReference type="Proteomes" id="UP000734854">
    <property type="component" value="Unassembled WGS sequence"/>
</dbReference>
<organism evidence="6 7">
    <name type="scientific">Zingiber officinale</name>
    <name type="common">Ginger</name>
    <name type="synonym">Amomum zingiber</name>
    <dbReference type="NCBI Taxonomy" id="94328"/>
    <lineage>
        <taxon>Eukaryota</taxon>
        <taxon>Viridiplantae</taxon>
        <taxon>Streptophyta</taxon>
        <taxon>Embryophyta</taxon>
        <taxon>Tracheophyta</taxon>
        <taxon>Spermatophyta</taxon>
        <taxon>Magnoliopsida</taxon>
        <taxon>Liliopsida</taxon>
        <taxon>Zingiberales</taxon>
        <taxon>Zingiberaceae</taxon>
        <taxon>Zingiber</taxon>
    </lineage>
</organism>
<evidence type="ECO:0000313" key="6">
    <source>
        <dbReference type="EMBL" id="KAG6499901.1"/>
    </source>
</evidence>
<comment type="caution">
    <text evidence="6">The sequence shown here is derived from an EMBL/GenBank/DDBJ whole genome shotgun (WGS) entry which is preliminary data.</text>
</comment>
<dbReference type="SUPFAM" id="SSF49764">
    <property type="entry name" value="HSP20-like chaperones"/>
    <property type="match status" value="1"/>
</dbReference>
<evidence type="ECO:0000313" key="7">
    <source>
        <dbReference type="Proteomes" id="UP000734854"/>
    </source>
</evidence>
<keyword evidence="7" id="KW-1185">Reference proteome</keyword>
<comment type="similarity">
    <text evidence="2 3">Belongs to the small heat shock protein (HSP20) family.</text>
</comment>
<dbReference type="InterPro" id="IPR031107">
    <property type="entry name" value="Small_HSP"/>
</dbReference>
<evidence type="ECO:0000256" key="3">
    <source>
        <dbReference type="RuleBase" id="RU003616"/>
    </source>
</evidence>